<proteinExistence type="inferred from homology"/>
<dbReference type="InterPro" id="IPR003653">
    <property type="entry name" value="Peptidase_C48_C"/>
</dbReference>
<feature type="compositionally biased region" description="Low complexity" evidence="4">
    <location>
        <begin position="263"/>
        <end position="276"/>
    </location>
</feature>
<dbReference type="Gene3D" id="3.40.395.10">
    <property type="entry name" value="Adenoviral Proteinase, Chain A"/>
    <property type="match status" value="1"/>
</dbReference>
<dbReference type="Pfam" id="PF02902">
    <property type="entry name" value="Peptidase_C48"/>
    <property type="match status" value="1"/>
</dbReference>
<feature type="domain" description="Ubiquitin-like protease family profile" evidence="5">
    <location>
        <begin position="538"/>
        <end position="696"/>
    </location>
</feature>
<gene>
    <name evidence="6" type="ORF">PPTG_15428</name>
</gene>
<accession>W2PSZ0</accession>
<feature type="region of interest" description="Disordered" evidence="4">
    <location>
        <begin position="146"/>
        <end position="168"/>
    </location>
</feature>
<dbReference type="InterPro" id="IPR038765">
    <property type="entry name" value="Papain-like_cys_pep_sf"/>
</dbReference>
<feature type="region of interest" description="Disordered" evidence="4">
    <location>
        <begin position="263"/>
        <end position="330"/>
    </location>
</feature>
<evidence type="ECO:0000256" key="3">
    <source>
        <dbReference type="ARBA" id="ARBA00022801"/>
    </source>
</evidence>
<dbReference type="RefSeq" id="XP_008910743.1">
    <property type="nucleotide sequence ID" value="XM_008912495.1"/>
</dbReference>
<dbReference type="GO" id="GO:0008234">
    <property type="term" value="F:cysteine-type peptidase activity"/>
    <property type="evidence" value="ECO:0007669"/>
    <property type="project" value="InterPro"/>
</dbReference>
<protein>
    <recommendedName>
        <fullName evidence="5">Ubiquitin-like protease family profile domain-containing protein</fullName>
    </recommendedName>
</protein>
<evidence type="ECO:0000256" key="2">
    <source>
        <dbReference type="ARBA" id="ARBA00022670"/>
    </source>
</evidence>
<reference evidence="7" key="1">
    <citation type="submission" date="2011-12" db="EMBL/GenBank/DDBJ databases">
        <authorList>
            <consortium name="The Broad Institute Genome Sequencing Platform"/>
            <person name="Russ C."/>
            <person name="Tyler B."/>
            <person name="Panabieres F."/>
            <person name="Shan W."/>
            <person name="Tripathy S."/>
            <person name="Grunwald N."/>
            <person name="Machado M."/>
            <person name="Young S.K."/>
            <person name="Zeng Q."/>
            <person name="Gargeya S."/>
            <person name="Fitzgerald M."/>
            <person name="Haas B."/>
            <person name="Abouelleil A."/>
            <person name="Alvarado L."/>
            <person name="Arachchi H.M."/>
            <person name="Berlin A."/>
            <person name="Chapman S.B."/>
            <person name="Gearin G."/>
            <person name="Goldberg J."/>
            <person name="Griggs A."/>
            <person name="Gujja S."/>
            <person name="Hansen M."/>
            <person name="Heiman D."/>
            <person name="Howarth C."/>
            <person name="Larimer J."/>
            <person name="Lui A."/>
            <person name="MacDonald P.J.P."/>
            <person name="McCowen C."/>
            <person name="Montmayeur A."/>
            <person name="Murphy C."/>
            <person name="Neiman D."/>
            <person name="Pearson M."/>
            <person name="Priest M."/>
            <person name="Roberts A."/>
            <person name="Saif S."/>
            <person name="Shea T."/>
            <person name="Sisk P."/>
            <person name="Stolte C."/>
            <person name="Sykes S."/>
            <person name="Wortman J."/>
            <person name="Nusbaum C."/>
            <person name="Birren B."/>
        </authorList>
    </citation>
    <scope>NUCLEOTIDE SEQUENCE [LARGE SCALE GENOMIC DNA]</scope>
    <source>
        <strain evidence="7">INRA-310</strain>
    </source>
</reference>
<evidence type="ECO:0000313" key="6">
    <source>
        <dbReference type="EMBL" id="ETN04073.1"/>
    </source>
</evidence>
<feature type="compositionally biased region" description="Acidic residues" evidence="4">
    <location>
        <begin position="314"/>
        <end position="323"/>
    </location>
</feature>
<dbReference type="PROSITE" id="PS50600">
    <property type="entry name" value="ULP_PROTEASE"/>
    <property type="match status" value="1"/>
</dbReference>
<comment type="similarity">
    <text evidence="1">Belongs to the peptidase C48 family.</text>
</comment>
<organism evidence="6 7">
    <name type="scientific">Phytophthora nicotianae (strain INRA-310)</name>
    <name type="common">Phytophthora parasitica</name>
    <dbReference type="NCBI Taxonomy" id="761204"/>
    <lineage>
        <taxon>Eukaryota</taxon>
        <taxon>Sar</taxon>
        <taxon>Stramenopiles</taxon>
        <taxon>Oomycota</taxon>
        <taxon>Peronosporomycetes</taxon>
        <taxon>Peronosporales</taxon>
        <taxon>Peronosporaceae</taxon>
        <taxon>Phytophthora</taxon>
    </lineage>
</organism>
<sequence length="734" mass="82213">MKKKKLIPINYINPRWLLGSDANGPEDDESNDDMSCPGFRIHNSNMRSTEHAVLNGSTKWKTAMEIAERVVEVMSSHGTQTFLEMANSLRRFGECASEGVVPIIGNYEQSEHHTPQNSAVVDSVFEHDSSDAESVVPPTLQTVELRENDGDHVEDTTKSRDESSDDVTHERIEIETTDTDILLAETDRILRQLDDVVSSDSDDLRAEGINRSVNDSNPLVSSTNELVNSNNELVTTTNELVNSNNELVTTTNELVNNIEHGNELMNNGNELENNGNNKKKRERQNASEKDQTKKGVLNGKLIRRKRQTISISSGEDEASEDGDQVAGLDITPGSFRVSASVKSKGRPKIRRKQKREAKRIRMSEAIAEANALVQGTLVPVKDLALVRKTIVCSLNVTDALPVLASIEEVGSPSWSATSIVQLARKQKVQQKVTIVFPKNYLSKCIAGINTYRKSLPSEHDAGKMGVSIRKLGTFAEKDLLTMRDWHNETPKLEAVRDLCSWIRASKFSRIALSTPLKNCATVDLKACATRLEAIDVNKAISNRFSKGVMHELAYFRRSEWLDDGCLRVVMSHLMDQDLDNNGQSRIGGVNPLYARVHESMKKEVITSSPFNTSNRLVLIPIYIDGHWAGAVFDYENSKAIIFEPMQTSKYYKGVCEVLDEYFGEYATELEPIQQRAPRQEDTNSCGPLVLLFFECMIRRVPVPNIPSEHIAYLRFRYFFLSTKGAFCRSPGLRE</sequence>
<feature type="compositionally biased region" description="Basic and acidic residues" evidence="4">
    <location>
        <begin position="283"/>
        <end position="293"/>
    </location>
</feature>
<dbReference type="Proteomes" id="UP000018817">
    <property type="component" value="Unassembled WGS sequence"/>
</dbReference>
<evidence type="ECO:0000259" key="5">
    <source>
        <dbReference type="PROSITE" id="PS50600"/>
    </source>
</evidence>
<name>W2PSZ0_PHYN3</name>
<evidence type="ECO:0000313" key="7">
    <source>
        <dbReference type="Proteomes" id="UP000018817"/>
    </source>
</evidence>
<keyword evidence="3" id="KW-0378">Hydrolase</keyword>
<dbReference type="OMA" id="HGNELMN"/>
<evidence type="ECO:0000256" key="1">
    <source>
        <dbReference type="ARBA" id="ARBA00005234"/>
    </source>
</evidence>
<dbReference type="AlphaFoldDB" id="W2PSZ0"/>
<dbReference type="GO" id="GO:0006508">
    <property type="term" value="P:proteolysis"/>
    <property type="evidence" value="ECO:0007669"/>
    <property type="project" value="UniProtKB-KW"/>
</dbReference>
<dbReference type="VEuPathDB" id="FungiDB:PPTG_15428"/>
<dbReference type="EMBL" id="KI669607">
    <property type="protein sequence ID" value="ETN04073.1"/>
    <property type="molecule type" value="Genomic_DNA"/>
</dbReference>
<dbReference type="OrthoDB" id="1939479at2759"/>
<dbReference type="SUPFAM" id="SSF54001">
    <property type="entry name" value="Cysteine proteinases"/>
    <property type="match status" value="1"/>
</dbReference>
<keyword evidence="2" id="KW-0645">Protease</keyword>
<dbReference type="GeneID" id="20184602"/>
<reference evidence="6 7" key="2">
    <citation type="submission" date="2013-11" db="EMBL/GenBank/DDBJ databases">
        <title>The Genome Sequence of Phytophthora parasitica INRA-310.</title>
        <authorList>
            <consortium name="The Broad Institute Genomics Platform"/>
            <person name="Russ C."/>
            <person name="Tyler B."/>
            <person name="Panabieres F."/>
            <person name="Shan W."/>
            <person name="Tripathy S."/>
            <person name="Grunwald N."/>
            <person name="Machado M."/>
            <person name="Johnson C.S."/>
            <person name="Arredondo F."/>
            <person name="Hong C."/>
            <person name="Coffey M."/>
            <person name="Young S.K."/>
            <person name="Zeng Q."/>
            <person name="Gargeya S."/>
            <person name="Fitzgerald M."/>
            <person name="Abouelleil A."/>
            <person name="Alvarado L."/>
            <person name="Chapman S.B."/>
            <person name="Gainer-Dewar J."/>
            <person name="Goldberg J."/>
            <person name="Griggs A."/>
            <person name="Gujja S."/>
            <person name="Hansen M."/>
            <person name="Howarth C."/>
            <person name="Imamovic A."/>
            <person name="Ireland A."/>
            <person name="Larimer J."/>
            <person name="McCowan C."/>
            <person name="Murphy C."/>
            <person name="Pearson M."/>
            <person name="Poon T.W."/>
            <person name="Priest M."/>
            <person name="Roberts A."/>
            <person name="Saif S."/>
            <person name="Shea T."/>
            <person name="Sykes S."/>
            <person name="Wortman J."/>
            <person name="Nusbaum C."/>
            <person name="Birren B."/>
        </authorList>
    </citation>
    <scope>NUCLEOTIDE SEQUENCE [LARGE SCALE GENOMIC DNA]</scope>
    <source>
        <strain evidence="6 7">INRA-310</strain>
    </source>
</reference>
<evidence type="ECO:0000256" key="4">
    <source>
        <dbReference type="SAM" id="MobiDB-lite"/>
    </source>
</evidence>
<dbReference type="STRING" id="761204.W2PSZ0"/>